<dbReference type="InterPro" id="IPR043504">
    <property type="entry name" value="Peptidase_S1_PA_chymotrypsin"/>
</dbReference>
<dbReference type="Gene3D" id="2.40.10.10">
    <property type="entry name" value="Trypsin-like serine proteases"/>
    <property type="match status" value="1"/>
</dbReference>
<comment type="similarity">
    <text evidence="1">Belongs to the peptidase S1 family.</text>
</comment>
<evidence type="ECO:0000313" key="5">
    <source>
        <dbReference type="Proteomes" id="UP000294257"/>
    </source>
</evidence>
<dbReference type="Pfam" id="PF00089">
    <property type="entry name" value="Trypsin"/>
    <property type="match status" value="1"/>
</dbReference>
<dbReference type="RefSeq" id="WP_242613748.1">
    <property type="nucleotide sequence ID" value="NZ_SGWQ01000013.1"/>
</dbReference>
<dbReference type="FunFam" id="2.40.10.10:FF:000068">
    <property type="entry name" value="transmembrane protease serine 2"/>
    <property type="match status" value="1"/>
</dbReference>
<keyword evidence="5" id="KW-1185">Reference proteome</keyword>
<dbReference type="InterPro" id="IPR001314">
    <property type="entry name" value="Peptidase_S1A"/>
</dbReference>
<dbReference type="CDD" id="cd00190">
    <property type="entry name" value="Tryp_SPc"/>
    <property type="match status" value="1"/>
</dbReference>
<dbReference type="PROSITE" id="PS50240">
    <property type="entry name" value="TRYPSIN_DOM"/>
    <property type="match status" value="1"/>
</dbReference>
<dbReference type="GO" id="GO:0006508">
    <property type="term" value="P:proteolysis"/>
    <property type="evidence" value="ECO:0007669"/>
    <property type="project" value="InterPro"/>
</dbReference>
<dbReference type="EMBL" id="SGWQ01000013">
    <property type="protein sequence ID" value="RZS32267.1"/>
    <property type="molecule type" value="Genomic_DNA"/>
</dbReference>
<dbReference type="InterPro" id="IPR018114">
    <property type="entry name" value="TRYPSIN_HIS"/>
</dbReference>
<dbReference type="FunFam" id="2.40.10.10:FF:000002">
    <property type="entry name" value="Transmembrane protease serine"/>
    <property type="match status" value="1"/>
</dbReference>
<dbReference type="SMART" id="SM00020">
    <property type="entry name" value="Tryp_SPc"/>
    <property type="match status" value="1"/>
</dbReference>
<dbReference type="InterPro" id="IPR009003">
    <property type="entry name" value="Peptidase_S1_PA"/>
</dbReference>
<keyword evidence="2" id="KW-1015">Disulfide bond</keyword>
<dbReference type="PROSITE" id="PS00134">
    <property type="entry name" value="TRYPSIN_HIS"/>
    <property type="match status" value="1"/>
</dbReference>
<evidence type="ECO:0000259" key="3">
    <source>
        <dbReference type="PROSITE" id="PS50240"/>
    </source>
</evidence>
<dbReference type="PANTHER" id="PTHR24276">
    <property type="entry name" value="POLYSERASE-RELATED"/>
    <property type="match status" value="1"/>
</dbReference>
<feature type="domain" description="Peptidase S1" evidence="3">
    <location>
        <begin position="41"/>
        <end position="264"/>
    </location>
</feature>
<protein>
    <submittedName>
        <fullName evidence="4">Trypsin</fullName>
    </submittedName>
</protein>
<name>A0A4Q7KGA5_9PSEU</name>
<evidence type="ECO:0000256" key="1">
    <source>
        <dbReference type="ARBA" id="ARBA00007664"/>
    </source>
</evidence>
<dbReference type="InterPro" id="IPR001254">
    <property type="entry name" value="Trypsin_dom"/>
</dbReference>
<evidence type="ECO:0000256" key="2">
    <source>
        <dbReference type="ARBA" id="ARBA00023157"/>
    </source>
</evidence>
<dbReference type="PRINTS" id="PR00722">
    <property type="entry name" value="CHYMOTRYPSIN"/>
</dbReference>
<proteinExistence type="inferred from homology"/>
<dbReference type="SUPFAM" id="SSF50494">
    <property type="entry name" value="Trypsin-like serine proteases"/>
    <property type="match status" value="1"/>
</dbReference>
<dbReference type="AlphaFoldDB" id="A0A4Q7KGA5"/>
<dbReference type="InterPro" id="IPR050430">
    <property type="entry name" value="Peptidase_S1"/>
</dbReference>
<gene>
    <name evidence="4" type="ORF">EV193_113111</name>
</gene>
<evidence type="ECO:0000313" key="4">
    <source>
        <dbReference type="EMBL" id="RZS32267.1"/>
    </source>
</evidence>
<sequence>MAKSLRRVATAIGALAGIGALAIGFAPISNAQPSQPAGPLIVGGSPADIKDFPSTVALHRDGGAWCGGTVAAPTKVITAAHCLKGFENSKWTVITGRTNVKDTSTGAEVNVKSFWLHPNYKDVTQGDDVAVLTLEKAVEAPAVKFAKAGDEKLYAPGTTSTVVGWGRTKEGGQGSDSLLKVDVPVVADDTCAASYQEYDKNSMVCAGFPEGGKDSCQGDSGGPQYVNGTLIGIVSWGEGCARPDKYGLYTRVITYAGEIQKQLDATGTPARR</sequence>
<accession>A0A4Q7KGA5</accession>
<organism evidence="4 5">
    <name type="scientific">Herbihabitans rhizosphaerae</name>
    <dbReference type="NCBI Taxonomy" id="1872711"/>
    <lineage>
        <taxon>Bacteria</taxon>
        <taxon>Bacillati</taxon>
        <taxon>Actinomycetota</taxon>
        <taxon>Actinomycetes</taxon>
        <taxon>Pseudonocardiales</taxon>
        <taxon>Pseudonocardiaceae</taxon>
        <taxon>Herbihabitans</taxon>
    </lineage>
</organism>
<reference evidence="4 5" key="1">
    <citation type="submission" date="2019-02" db="EMBL/GenBank/DDBJ databases">
        <title>Genomic Encyclopedia of Type Strains, Phase IV (KMG-IV): sequencing the most valuable type-strain genomes for metagenomic binning, comparative biology and taxonomic classification.</title>
        <authorList>
            <person name="Goeker M."/>
        </authorList>
    </citation>
    <scope>NUCLEOTIDE SEQUENCE [LARGE SCALE GENOMIC DNA]</scope>
    <source>
        <strain evidence="4 5">DSM 101727</strain>
    </source>
</reference>
<dbReference type="Proteomes" id="UP000294257">
    <property type="component" value="Unassembled WGS sequence"/>
</dbReference>
<comment type="caution">
    <text evidence="4">The sequence shown here is derived from an EMBL/GenBank/DDBJ whole genome shotgun (WGS) entry which is preliminary data.</text>
</comment>
<dbReference type="PANTHER" id="PTHR24276:SF98">
    <property type="entry name" value="FI18310P1-RELATED"/>
    <property type="match status" value="1"/>
</dbReference>
<dbReference type="GO" id="GO:0004252">
    <property type="term" value="F:serine-type endopeptidase activity"/>
    <property type="evidence" value="ECO:0007669"/>
    <property type="project" value="InterPro"/>
</dbReference>